<keyword evidence="10" id="KW-0539">Nucleus</keyword>
<evidence type="ECO:0000256" key="6">
    <source>
        <dbReference type="ARBA" id="ARBA00022801"/>
    </source>
</evidence>
<dbReference type="GO" id="GO:0004386">
    <property type="term" value="F:helicase activity"/>
    <property type="evidence" value="ECO:0007669"/>
    <property type="project" value="UniProtKB-KW"/>
</dbReference>
<evidence type="ECO:0000256" key="1">
    <source>
        <dbReference type="ARBA" id="ARBA00004123"/>
    </source>
</evidence>
<organism evidence="17 18">
    <name type="scientific">Zymoseptoria tritici (strain CBS 115943 / IPO323)</name>
    <name type="common">Speckled leaf blotch fungus</name>
    <name type="synonym">Septoria tritici</name>
    <dbReference type="NCBI Taxonomy" id="336722"/>
    <lineage>
        <taxon>Eukaryota</taxon>
        <taxon>Fungi</taxon>
        <taxon>Dikarya</taxon>
        <taxon>Ascomycota</taxon>
        <taxon>Pezizomycotina</taxon>
        <taxon>Dothideomycetes</taxon>
        <taxon>Dothideomycetidae</taxon>
        <taxon>Mycosphaerellales</taxon>
        <taxon>Mycosphaerellaceae</taxon>
        <taxon>Zymoseptoria</taxon>
    </lineage>
</organism>
<dbReference type="InterPro" id="IPR034186">
    <property type="entry name" value="PIN4-like_RRM"/>
</dbReference>
<keyword evidence="9 13" id="KW-0694">RNA-binding</keyword>
<dbReference type="HOGENOM" id="CLU_022096_2_0_1"/>
<evidence type="ECO:0000256" key="10">
    <source>
        <dbReference type="ARBA" id="ARBA00023242"/>
    </source>
</evidence>
<dbReference type="GO" id="GO:0005737">
    <property type="term" value="C:cytoplasm"/>
    <property type="evidence" value="ECO:0007669"/>
    <property type="project" value="UniProtKB-SubCell"/>
</dbReference>
<dbReference type="FunFam" id="3.30.1370.50:FF:000002">
    <property type="entry name" value="Immunoglobulin mu DNA-binding protein 2"/>
    <property type="match status" value="1"/>
</dbReference>
<dbReference type="InterPro" id="IPR035979">
    <property type="entry name" value="RBD_domain_sf"/>
</dbReference>
<evidence type="ECO:0000313" key="17">
    <source>
        <dbReference type="EMBL" id="EGP85317.1"/>
    </source>
</evidence>
<feature type="region of interest" description="Disordered" evidence="14">
    <location>
        <begin position="665"/>
        <end position="743"/>
    </location>
</feature>
<dbReference type="Pfam" id="PF00076">
    <property type="entry name" value="RRM_1"/>
    <property type="match status" value="1"/>
</dbReference>
<dbReference type="GO" id="GO:0003723">
    <property type="term" value="F:RNA binding"/>
    <property type="evidence" value="ECO:0007669"/>
    <property type="project" value="UniProtKB-UniRule"/>
</dbReference>
<feature type="region of interest" description="Disordered" evidence="14">
    <location>
        <begin position="377"/>
        <end position="409"/>
    </location>
</feature>
<dbReference type="KEGG" id="ztr:MYCGRDRAFT_110503"/>
<dbReference type="SUPFAM" id="SSF54928">
    <property type="entry name" value="RNA-binding domain, RBD"/>
    <property type="match status" value="1"/>
</dbReference>
<dbReference type="Gene3D" id="3.30.70.330">
    <property type="match status" value="1"/>
</dbReference>
<comment type="function">
    <text evidence="11">Regulates global gene expression after oxidative stress. Interacts and stabilizes mRNAs and may regulate their transition between different cytoplasmic components after oxidative stress.</text>
</comment>
<dbReference type="OMA" id="GMQRDDS"/>
<dbReference type="CDD" id="cd12253">
    <property type="entry name" value="RRM_PIN4_like"/>
    <property type="match status" value="1"/>
</dbReference>
<evidence type="ECO:0000256" key="4">
    <source>
        <dbReference type="ARBA" id="ARBA00022553"/>
    </source>
</evidence>
<dbReference type="InterPro" id="IPR012677">
    <property type="entry name" value="Nucleotide-bd_a/b_plait_sf"/>
</dbReference>
<dbReference type="GO" id="GO:0071014">
    <property type="term" value="C:post-mRNA release spliceosomal complex"/>
    <property type="evidence" value="ECO:0007669"/>
    <property type="project" value="UniProtKB-ARBA"/>
</dbReference>
<comment type="subunit">
    <text evidence="12">Interacts with csx1.</text>
</comment>
<feature type="region of interest" description="Disordered" evidence="14">
    <location>
        <begin position="149"/>
        <end position="186"/>
    </location>
</feature>
<feature type="region of interest" description="Disordered" evidence="14">
    <location>
        <begin position="617"/>
        <end position="642"/>
    </location>
</feature>
<evidence type="ECO:0000256" key="12">
    <source>
        <dbReference type="ARBA" id="ARBA00062407"/>
    </source>
</evidence>
<evidence type="ECO:0000256" key="3">
    <source>
        <dbReference type="ARBA" id="ARBA00022490"/>
    </source>
</evidence>
<evidence type="ECO:0000259" key="16">
    <source>
        <dbReference type="PROSITE" id="PS51061"/>
    </source>
</evidence>
<dbReference type="STRING" id="336722.F9XI71"/>
<feature type="domain" description="RRM" evidence="15">
    <location>
        <begin position="293"/>
        <end position="371"/>
    </location>
</feature>
<dbReference type="eggNOG" id="KOG0108">
    <property type="taxonomic scope" value="Eukaryota"/>
</dbReference>
<keyword evidence="6" id="KW-0378">Hydrolase</keyword>
<evidence type="ECO:0008006" key="19">
    <source>
        <dbReference type="Google" id="ProtNLM"/>
    </source>
</evidence>
<dbReference type="RefSeq" id="XP_003850341.1">
    <property type="nucleotide sequence ID" value="XM_003850293.1"/>
</dbReference>
<evidence type="ECO:0000256" key="2">
    <source>
        <dbReference type="ARBA" id="ARBA00004496"/>
    </source>
</evidence>
<dbReference type="GO" id="GO:0003677">
    <property type="term" value="F:DNA binding"/>
    <property type="evidence" value="ECO:0007669"/>
    <property type="project" value="UniProtKB-ARBA"/>
</dbReference>
<dbReference type="GeneID" id="13394276"/>
<accession>F9XI71</accession>
<dbReference type="Proteomes" id="UP000008062">
    <property type="component" value="Chromosome 8"/>
</dbReference>
<dbReference type="InterPro" id="IPR034069">
    <property type="entry name" value="R3H_Cip2"/>
</dbReference>
<name>F9XI71_ZYMTI</name>
<dbReference type="InterPro" id="IPR036867">
    <property type="entry name" value="R3H_dom_sf"/>
</dbReference>
<proteinExistence type="predicted"/>
<evidence type="ECO:0000313" key="18">
    <source>
        <dbReference type="Proteomes" id="UP000008062"/>
    </source>
</evidence>
<reference evidence="17 18" key="1">
    <citation type="journal article" date="2011" name="PLoS Genet.">
        <title>Finished genome of the fungal wheat pathogen Mycosphaerella graminicola reveals dispensome structure, chromosome plasticity, and stealth pathogenesis.</title>
        <authorList>
            <person name="Goodwin S.B."/>
            <person name="Ben M'barek S."/>
            <person name="Dhillon B."/>
            <person name="Wittenberg A.H.J."/>
            <person name="Crane C.F."/>
            <person name="Hane J.K."/>
            <person name="Foster A.J."/>
            <person name="Van der Lee T.A.J."/>
            <person name="Grimwood J."/>
            <person name="Aerts A."/>
            <person name="Antoniw J."/>
            <person name="Bailey A."/>
            <person name="Bluhm B."/>
            <person name="Bowler J."/>
            <person name="Bristow J."/>
            <person name="van der Burgt A."/>
            <person name="Canto-Canche B."/>
            <person name="Churchill A.C.L."/>
            <person name="Conde-Ferraez L."/>
            <person name="Cools H.J."/>
            <person name="Coutinho P.M."/>
            <person name="Csukai M."/>
            <person name="Dehal P."/>
            <person name="De Wit P."/>
            <person name="Donzelli B."/>
            <person name="van de Geest H.C."/>
            <person name="van Ham R.C.H.J."/>
            <person name="Hammond-Kosack K.E."/>
            <person name="Henrissat B."/>
            <person name="Kilian A."/>
            <person name="Kobayashi A.K."/>
            <person name="Koopmann E."/>
            <person name="Kourmpetis Y."/>
            <person name="Kuzniar A."/>
            <person name="Lindquist E."/>
            <person name="Lombard V."/>
            <person name="Maliepaard C."/>
            <person name="Martins N."/>
            <person name="Mehrabi R."/>
            <person name="Nap J.P.H."/>
            <person name="Ponomarenko A."/>
            <person name="Rudd J.J."/>
            <person name="Salamov A."/>
            <person name="Schmutz J."/>
            <person name="Schouten H.J."/>
            <person name="Shapiro H."/>
            <person name="Stergiopoulos I."/>
            <person name="Torriani S.F.F."/>
            <person name="Tu H."/>
            <person name="de Vries R.P."/>
            <person name="Waalwijk C."/>
            <person name="Ware S.B."/>
            <person name="Wiebenga A."/>
            <person name="Zwiers L.-H."/>
            <person name="Oliver R.P."/>
            <person name="Grigoriev I.V."/>
            <person name="Kema G.H.J."/>
        </authorList>
    </citation>
    <scope>NUCLEOTIDE SEQUENCE [LARGE SCALE GENOMIC DNA]</scope>
    <source>
        <strain evidence="18">CBS 115943 / IPO323</strain>
    </source>
</reference>
<dbReference type="SMART" id="SM00393">
    <property type="entry name" value="R3H"/>
    <property type="match status" value="1"/>
</dbReference>
<feature type="compositionally biased region" description="Polar residues" evidence="14">
    <location>
        <begin position="620"/>
        <end position="630"/>
    </location>
</feature>
<dbReference type="CDD" id="cd02639">
    <property type="entry name" value="R3H_RRM"/>
    <property type="match status" value="1"/>
</dbReference>
<dbReference type="Pfam" id="PF01424">
    <property type="entry name" value="R3H"/>
    <property type="match status" value="1"/>
</dbReference>
<comment type="subcellular location">
    <subcellularLocation>
        <location evidence="2">Cytoplasm</location>
    </subcellularLocation>
    <subcellularLocation>
        <location evidence="1">Nucleus</location>
    </subcellularLocation>
</comment>
<protein>
    <recommendedName>
        <fullName evidence="19">R3H domain-containing protein</fullName>
    </recommendedName>
</protein>
<evidence type="ECO:0000256" key="7">
    <source>
        <dbReference type="ARBA" id="ARBA00022806"/>
    </source>
</evidence>
<keyword evidence="18" id="KW-1185">Reference proteome</keyword>
<dbReference type="InterPro" id="IPR000504">
    <property type="entry name" value="RRM_dom"/>
</dbReference>
<feature type="compositionally biased region" description="Basic and acidic residues" evidence="14">
    <location>
        <begin position="377"/>
        <end position="396"/>
    </location>
</feature>
<feature type="domain" description="R3H" evidence="16">
    <location>
        <begin position="448"/>
        <end position="512"/>
    </location>
</feature>
<dbReference type="PROSITE" id="PS50102">
    <property type="entry name" value="RRM"/>
    <property type="match status" value="1"/>
</dbReference>
<dbReference type="FunFam" id="3.30.70.330:FF:000183">
    <property type="entry name" value="R3H domain containing protein"/>
    <property type="match status" value="1"/>
</dbReference>
<dbReference type="InParanoid" id="F9XI71"/>
<dbReference type="GO" id="GO:0016787">
    <property type="term" value="F:hydrolase activity"/>
    <property type="evidence" value="ECO:0007669"/>
    <property type="project" value="UniProtKB-KW"/>
</dbReference>
<sequence>MVVVAGHGLPSPDKAKLLVMNHEYGQSEARSMLPTTTQEEPYFTAALMCTPRKRNFGLSWRAPFGLLYAENPASIVCYCTYTTAPPTISIARELSAPPSPYTGPLIVALHFGLASVRTTGPSPSPRRLFSGSQLRPAASAVMNNHNYNDMYYDNNANRSPTSQRQQSLHRQSSRQQFEPAYGHLPSGLYTAEDHAASYNGNRFTDMRNATVSGYANGYDMGGQSWNAGAFGQNNTLNGLSNGGSMRKPPSRAGRAGLPTGWMDQAPPMPLNPYAGGYGRHDMSSEPDEDLIPTAIVIKNIPFAIKKEQLVGIMTEMGLPLPYAFNYHFDNGVFRGLAFANFTNPDETAAVIDSMNHFELNGRKLRVEYKKMLPAQERERIEREKRERRGQLEEQHRPIPAHALQTQPSVSSLSSRVLAGSPSPVSARNPQMGASFPPADAGVEVDLNDPQALQHYSKLLLFKEDPSRDLLVFAPSLSPPERRIVHTLAHHMGLGHISKGESDHRAVHVYKESRRLSPPMPTFPHLQADNRRALNRAATTDFSDVRANEQYYAGTNLRHQASGYLGGYNDGAGLAAASNLRSAKSFADLRSYTPSPVPSTASFPAALSHNVARLQEFGRENAQSTTPTLMTPANGMGERNDPSNNIINGLGNMSLNSGFAGSPRGLRGFPSWDRETPGAIGSNRSFSTNFEDRSQPRQGGPERQPRGPLPERGAGFPRRQNGHTHRNSDELSQRSSAAEITVEH</sequence>
<keyword evidence="7" id="KW-0347">Helicase</keyword>
<evidence type="ECO:0000256" key="8">
    <source>
        <dbReference type="ARBA" id="ARBA00022840"/>
    </source>
</evidence>
<dbReference type="GO" id="GO:0005524">
    <property type="term" value="F:ATP binding"/>
    <property type="evidence" value="ECO:0007669"/>
    <property type="project" value="UniProtKB-KW"/>
</dbReference>
<dbReference type="Gene3D" id="3.30.1370.50">
    <property type="entry name" value="R3H-like domain"/>
    <property type="match status" value="1"/>
</dbReference>
<evidence type="ECO:0000256" key="9">
    <source>
        <dbReference type="ARBA" id="ARBA00022884"/>
    </source>
</evidence>
<feature type="compositionally biased region" description="Low complexity" evidence="14">
    <location>
        <begin position="149"/>
        <end position="176"/>
    </location>
</feature>
<keyword evidence="8" id="KW-0067">ATP-binding</keyword>
<keyword evidence="4" id="KW-0597">Phosphoprotein</keyword>
<evidence type="ECO:0000259" key="15">
    <source>
        <dbReference type="PROSITE" id="PS50102"/>
    </source>
</evidence>
<keyword evidence="5" id="KW-0547">Nucleotide-binding</keyword>
<dbReference type="AlphaFoldDB" id="F9XI71"/>
<dbReference type="SMART" id="SM00360">
    <property type="entry name" value="RRM"/>
    <property type="match status" value="1"/>
</dbReference>
<evidence type="ECO:0000256" key="11">
    <source>
        <dbReference type="ARBA" id="ARBA00055199"/>
    </source>
</evidence>
<dbReference type="EMBL" id="CM001203">
    <property type="protein sequence ID" value="EGP85317.1"/>
    <property type="molecule type" value="Genomic_DNA"/>
</dbReference>
<dbReference type="InterPro" id="IPR001374">
    <property type="entry name" value="R3H_dom"/>
</dbReference>
<evidence type="ECO:0000256" key="13">
    <source>
        <dbReference type="PROSITE-ProRule" id="PRU00176"/>
    </source>
</evidence>
<gene>
    <name evidence="17" type="ORF">MYCGRDRAFT_110503</name>
</gene>
<evidence type="ECO:0000256" key="14">
    <source>
        <dbReference type="SAM" id="MobiDB-lite"/>
    </source>
</evidence>
<keyword evidence="3" id="KW-0963">Cytoplasm</keyword>
<evidence type="ECO:0000256" key="5">
    <source>
        <dbReference type="ARBA" id="ARBA00022741"/>
    </source>
</evidence>
<dbReference type="PROSITE" id="PS51061">
    <property type="entry name" value="R3H"/>
    <property type="match status" value="1"/>
</dbReference>
<dbReference type="OrthoDB" id="434258at2759"/>
<dbReference type="SUPFAM" id="SSF82708">
    <property type="entry name" value="R3H domain"/>
    <property type="match status" value="1"/>
</dbReference>